<proteinExistence type="predicted"/>
<comment type="caution">
    <text evidence="1">The sequence shown here is derived from an EMBL/GenBank/DDBJ whole genome shotgun (WGS) entry which is preliminary data.</text>
</comment>
<dbReference type="AlphaFoldDB" id="A0AA86P488"/>
<protein>
    <submittedName>
        <fullName evidence="2">Hypothetical_protein</fullName>
    </submittedName>
</protein>
<dbReference type="Proteomes" id="UP001642409">
    <property type="component" value="Unassembled WGS sequence"/>
</dbReference>
<evidence type="ECO:0000313" key="1">
    <source>
        <dbReference type="EMBL" id="CAI9931679.1"/>
    </source>
</evidence>
<reference evidence="1" key="1">
    <citation type="submission" date="2023-06" db="EMBL/GenBank/DDBJ databases">
        <authorList>
            <person name="Kurt Z."/>
        </authorList>
    </citation>
    <scope>NUCLEOTIDE SEQUENCE</scope>
</reference>
<name>A0AA86P488_9EUKA</name>
<accession>A0AA86P488</accession>
<sequence length="151" mass="17927">MEEYHKHGLQGILQFQQVNRMLNAMLLNPSTKDWAQNTLNVLYSQTPDIEATQQWYKKHYFDAYQKEFDELNAIASKITKNDSFQDLKDKVGIRIQVYVFFSKRPRTSRIRNTLQKPTNFQQFLKGCCICLQRLQQHRNFECHSIGNVFSC</sequence>
<organism evidence="1">
    <name type="scientific">Hexamita inflata</name>
    <dbReference type="NCBI Taxonomy" id="28002"/>
    <lineage>
        <taxon>Eukaryota</taxon>
        <taxon>Metamonada</taxon>
        <taxon>Diplomonadida</taxon>
        <taxon>Hexamitidae</taxon>
        <taxon>Hexamitinae</taxon>
        <taxon>Hexamita</taxon>
    </lineage>
</organism>
<dbReference type="EMBL" id="CATOUU010000495">
    <property type="protein sequence ID" value="CAI9931679.1"/>
    <property type="molecule type" value="Genomic_DNA"/>
</dbReference>
<reference evidence="2 3" key="2">
    <citation type="submission" date="2024-07" db="EMBL/GenBank/DDBJ databases">
        <authorList>
            <person name="Akdeniz Z."/>
        </authorList>
    </citation>
    <scope>NUCLEOTIDE SEQUENCE [LARGE SCALE GENOMIC DNA]</scope>
</reference>
<gene>
    <name evidence="1" type="ORF">HINF_LOCUS19324</name>
    <name evidence="2" type="ORF">HINF_LOCUS37871</name>
</gene>
<keyword evidence="3" id="KW-1185">Reference proteome</keyword>
<evidence type="ECO:0000313" key="3">
    <source>
        <dbReference type="Proteomes" id="UP001642409"/>
    </source>
</evidence>
<dbReference type="EMBL" id="CAXDID020000142">
    <property type="protein sequence ID" value="CAL6039467.1"/>
    <property type="molecule type" value="Genomic_DNA"/>
</dbReference>
<evidence type="ECO:0000313" key="2">
    <source>
        <dbReference type="EMBL" id="CAL6039467.1"/>
    </source>
</evidence>